<accession>A0A9X7QN13</accession>
<protein>
    <submittedName>
        <fullName evidence="2">Uncharacterized protein</fullName>
    </submittedName>
</protein>
<dbReference type="AlphaFoldDB" id="A0A9X7QN13"/>
<name>A0A9X7QN13_BACCE</name>
<feature type="signal peptide" evidence="1">
    <location>
        <begin position="1"/>
        <end position="26"/>
    </location>
</feature>
<reference evidence="2 3" key="1">
    <citation type="journal article" date="2019" name="Ecotoxicol. Environ. Saf.">
        <title>Microbial characterization of heavy metal resistant bacterial strains isolated from an electroplating wastewater treatment plant.</title>
        <authorList>
            <person name="Cai X."/>
            <person name="Zheng X."/>
            <person name="Zhang D."/>
            <person name="Iqbal W."/>
            <person name="Liu C."/>
            <person name="Yang B."/>
            <person name="Zhao X."/>
            <person name="Lu X."/>
            <person name="Mao Y."/>
        </authorList>
    </citation>
    <scope>NUCLEOTIDE SEQUENCE [LARGE SCALE GENOMIC DNA]</scope>
    <source>
        <strain evidence="2 3">Co1-1</strain>
    </source>
</reference>
<gene>
    <name evidence="2" type="ORF">D0437_29650</name>
</gene>
<sequence length="142" mass="16395">MRKSAKWLSSILIVFVCVTTMGVIHAQADQINNQTIYGTQDDYLYMGTTDLKLQNLLQENGRVYYRLAPSGAMDTLSPVAIPPCIGEKYLAHPASLQGWMIQMYMRQTENSPGKWVQERKLDFYNIFRQYQGTAYHQYVLPF</sequence>
<evidence type="ECO:0000313" key="3">
    <source>
        <dbReference type="Proteomes" id="UP000321735"/>
    </source>
</evidence>
<dbReference type="RefSeq" id="WP_208742850.1">
    <property type="nucleotide sequence ID" value="NZ_CP031778.1"/>
</dbReference>
<evidence type="ECO:0000256" key="1">
    <source>
        <dbReference type="SAM" id="SignalP"/>
    </source>
</evidence>
<dbReference type="EMBL" id="CP031778">
    <property type="protein sequence ID" value="QDZ76961.1"/>
    <property type="molecule type" value="Genomic_DNA"/>
</dbReference>
<evidence type="ECO:0000313" key="2">
    <source>
        <dbReference type="EMBL" id="QDZ76961.1"/>
    </source>
</evidence>
<proteinExistence type="predicted"/>
<feature type="chain" id="PRO_5040906580" evidence="1">
    <location>
        <begin position="27"/>
        <end position="142"/>
    </location>
</feature>
<keyword evidence="1" id="KW-0732">Signal</keyword>
<organism evidence="2 3">
    <name type="scientific">Bacillus cereus</name>
    <dbReference type="NCBI Taxonomy" id="1396"/>
    <lineage>
        <taxon>Bacteria</taxon>
        <taxon>Bacillati</taxon>
        <taxon>Bacillota</taxon>
        <taxon>Bacilli</taxon>
        <taxon>Bacillales</taxon>
        <taxon>Bacillaceae</taxon>
        <taxon>Bacillus</taxon>
        <taxon>Bacillus cereus group</taxon>
    </lineage>
</organism>
<dbReference type="Proteomes" id="UP000321735">
    <property type="component" value="Chromosome"/>
</dbReference>